<gene>
    <name evidence="1" type="ORF">GC098_03760</name>
</gene>
<reference evidence="1 2" key="1">
    <citation type="submission" date="2019-10" db="EMBL/GenBank/DDBJ databases">
        <title>Description of Paenibacillus terrestris sp. nov.</title>
        <authorList>
            <person name="Carlier A."/>
            <person name="Qi S."/>
        </authorList>
    </citation>
    <scope>NUCLEOTIDE SEQUENCE [LARGE SCALE GENOMIC DNA]</scope>
    <source>
        <strain evidence="1 2">LMG 31458</strain>
    </source>
</reference>
<evidence type="ECO:0008006" key="3">
    <source>
        <dbReference type="Google" id="ProtNLM"/>
    </source>
</evidence>
<dbReference type="InterPro" id="IPR017853">
    <property type="entry name" value="GH"/>
</dbReference>
<dbReference type="Proteomes" id="UP000616779">
    <property type="component" value="Unassembled WGS sequence"/>
</dbReference>
<accession>A0ABX1XRH8</accession>
<evidence type="ECO:0000313" key="1">
    <source>
        <dbReference type="EMBL" id="NOU70561.1"/>
    </source>
</evidence>
<dbReference type="SUPFAM" id="SSF51445">
    <property type="entry name" value="(Trans)glycosidases"/>
    <property type="match status" value="1"/>
</dbReference>
<keyword evidence="2" id="KW-1185">Reference proteome</keyword>
<name>A0ABX1XRH8_9BACL</name>
<protein>
    <recommendedName>
        <fullName evidence="3">Transglycosylase SLT domain-containing protein</fullName>
    </recommendedName>
</protein>
<dbReference type="RefSeq" id="WP_171641090.1">
    <property type="nucleotide sequence ID" value="NZ_WHOA01000023.1"/>
</dbReference>
<dbReference type="Gene3D" id="3.20.20.80">
    <property type="entry name" value="Glycosidases"/>
    <property type="match status" value="1"/>
</dbReference>
<sequence>MSESGIFEEQPNPPAAYYEMPYMHEVDGFKAPEWAKSAGFYQIMPDRFANGDKNIDPDGVLYTDPNRNHS</sequence>
<dbReference type="EMBL" id="WHOA01000023">
    <property type="protein sequence ID" value="NOU70561.1"/>
    <property type="molecule type" value="Genomic_DNA"/>
</dbReference>
<organism evidence="1 2">
    <name type="scientific">Paenibacillus phytorum</name>
    <dbReference type="NCBI Taxonomy" id="2654977"/>
    <lineage>
        <taxon>Bacteria</taxon>
        <taxon>Bacillati</taxon>
        <taxon>Bacillota</taxon>
        <taxon>Bacilli</taxon>
        <taxon>Bacillales</taxon>
        <taxon>Paenibacillaceae</taxon>
        <taxon>Paenibacillus</taxon>
    </lineage>
</organism>
<evidence type="ECO:0000313" key="2">
    <source>
        <dbReference type="Proteomes" id="UP000616779"/>
    </source>
</evidence>
<comment type="caution">
    <text evidence="1">The sequence shown here is derived from an EMBL/GenBank/DDBJ whole genome shotgun (WGS) entry which is preliminary data.</text>
</comment>
<proteinExistence type="predicted"/>